<dbReference type="EMBL" id="CM040986">
    <property type="protein sequence ID" value="MCJ8738568.1"/>
    <property type="molecule type" value="Genomic_DNA"/>
</dbReference>
<sequence>MEQCDPQGEQHPTPDPPHSTDVSSACPGSSQVIRDGTGQELKGMEEDVEAEQDSVLDSIQSDGAERVELRLDFSAPDQEGATAEDGQGDGNSSCDSGTASIDDARTPPDLPNGLVETAPAVLDGAVEVLLPSSHPEDQKVASSCVPDDTRENCESNNTPSHEVSPSGDAAKPQGLSSQTGKVTNSDSAVSPQHEANHSNSVSSANLYDTDCSRKLMSEIQRSVSQESLLDELESELLSCQVREQGISRVSPPNGLPKDQGSMVVFEKCVQYKYSQQEKAIKRY</sequence>
<accession>A0ACC5YS05</accession>
<comment type="caution">
    <text evidence="1">The sequence shown here is derived from an EMBL/GenBank/DDBJ whole genome shotgun (WGS) entry which is preliminary data.</text>
</comment>
<proteinExistence type="predicted"/>
<protein>
    <submittedName>
        <fullName evidence="1">Uncharacterized protein</fullName>
    </submittedName>
</protein>
<name>A0ACC5YS05_9TELE</name>
<evidence type="ECO:0000313" key="1">
    <source>
        <dbReference type="EMBL" id="MCJ8738568.1"/>
    </source>
</evidence>
<organism evidence="1 2">
    <name type="scientific">Pangasius djambal</name>
    <dbReference type="NCBI Taxonomy" id="1691987"/>
    <lineage>
        <taxon>Eukaryota</taxon>
        <taxon>Metazoa</taxon>
        <taxon>Chordata</taxon>
        <taxon>Craniata</taxon>
        <taxon>Vertebrata</taxon>
        <taxon>Euteleostomi</taxon>
        <taxon>Actinopterygii</taxon>
        <taxon>Neopterygii</taxon>
        <taxon>Teleostei</taxon>
        <taxon>Ostariophysi</taxon>
        <taxon>Siluriformes</taxon>
        <taxon>Pangasiidae</taxon>
        <taxon>Pangasius</taxon>
    </lineage>
</organism>
<keyword evidence="2" id="KW-1185">Reference proteome</keyword>
<gene>
    <name evidence="1" type="ORF">PDJAM_G00037320</name>
</gene>
<dbReference type="Proteomes" id="UP000830395">
    <property type="component" value="Chromosome 12"/>
</dbReference>
<evidence type="ECO:0000313" key="2">
    <source>
        <dbReference type="Proteomes" id="UP000830395"/>
    </source>
</evidence>
<reference evidence="1" key="1">
    <citation type="submission" date="2020-02" db="EMBL/GenBank/DDBJ databases">
        <title>Genome sequencing of the panga catfish, Pangasius djambal.</title>
        <authorList>
            <person name="Wen M."/>
            <person name="Zahm M."/>
            <person name="Roques C."/>
            <person name="Cabau C."/>
            <person name="Klopp C."/>
            <person name="Donnadieu C."/>
            <person name="Jouanno E."/>
            <person name="Avarre J.-C."/>
            <person name="Campet M."/>
            <person name="Ha T."/>
            <person name="Dugue R."/>
            <person name="Lampietro C."/>
            <person name="Louis A."/>
            <person name="Herpin A."/>
            <person name="Echchiki A."/>
            <person name="Berthelot C."/>
            <person name="Parey E."/>
            <person name="Roest-Crollius H."/>
            <person name="Braasch I."/>
            <person name="Postlethwait J.H."/>
            <person name="Bobe J."/>
            <person name="Montfort J."/>
            <person name="Bouchez O."/>
            <person name="Begum T."/>
            <person name="Schartl M."/>
            <person name="Gustiano R."/>
            <person name="Guiguen Y."/>
        </authorList>
    </citation>
    <scope>NUCLEOTIDE SEQUENCE</scope>
    <source>
        <strain evidence="1">Pdj_M5554</strain>
    </source>
</reference>